<dbReference type="PANTHER" id="PTHR36306:SF1">
    <property type="entry name" value="ALPHA-AMYLASE-RELATED"/>
    <property type="match status" value="1"/>
</dbReference>
<proteinExistence type="inferred from homology"/>
<organism evidence="5 6">
    <name type="scientific">Candidatus Edwardsbacteria bacterium GWF2_54_11</name>
    <dbReference type="NCBI Taxonomy" id="1817851"/>
    <lineage>
        <taxon>Bacteria</taxon>
        <taxon>Candidatus Edwardsiibacteriota</taxon>
    </lineage>
</organism>
<sequence length="711" mass="81398">MPALNVAFLWHMHQPCYREPDNRVFRLPWVRLHALKDYYDMVSIAQQHPDIKLCFNLVPVLLEQLQDYVSGSCSDLHLEVSKKPAADLNNEEKLFVLRDFFMANWANMVEVHPRYRELLGKRGRNPKPGDLADIARRFSVQDIRDLQVWFNLGWTDPVHFQNDPQLARLKAKGSNFTEEDKGLLWNSQQAILASIIPLYKQAWDSGQLEISTTPYYHPILPLLCDSNIARESMPGAPLPPAFVFPEDALAQITQGLDYLEKIFGRRPAGMWPSEGSVSRETVELMDRTGVRWLASDEGILERSLGRHLRRGHELAHPEILYRPYRLGSCSLFFRDRVISDKLGFDYYNWDPAQAARDLVARLEQSAEKLGAEAAKHIAPIILDGENVWEFFPDDGHEFLNQLYGRLSSSQKLRCCTFSQYLDEQHDLPGLTKLFPGSWINSDFRIWIGAEEDNEAWEQLLRARQAVQQSQKTLEGDPERYRQVMEQIYTAEGSDWCWWYGGNFSSENLAEFDELFRGHLRAVYKLLEMEAPERLFRPIAKEGAERQPVSQPIGFITPAIDGRVTEFYEWSGSGVYDVHLNGGAMRRSQSFFSQVHFGFDPGNFYLRLDPSPGSNLGSLGDARLKVELLSPVRRTMIFRLKEQQGPEGCLIAADRIVEMKIPFELTGAKAGESVGLLLILEEGGNELEKHPDGPPITIKVPGRDFEDHYWQA</sequence>
<protein>
    <recommendedName>
        <fullName evidence="4">Glycoside hydrolase family 57 N-terminal domain-containing protein</fullName>
    </recommendedName>
</protein>
<gene>
    <name evidence="5" type="ORF">A2024_09780</name>
</gene>
<dbReference type="GO" id="GO:0003824">
    <property type="term" value="F:catalytic activity"/>
    <property type="evidence" value="ECO:0007669"/>
    <property type="project" value="InterPro"/>
</dbReference>
<dbReference type="Gene3D" id="3.20.110.10">
    <property type="entry name" value="Glycoside hydrolase 38, N terminal domain"/>
    <property type="match status" value="1"/>
</dbReference>
<dbReference type="AlphaFoldDB" id="A0A1F5QYD9"/>
<dbReference type="EMBL" id="MFFM01000051">
    <property type="protein sequence ID" value="OGF07197.1"/>
    <property type="molecule type" value="Genomic_DNA"/>
</dbReference>
<dbReference type="InterPro" id="IPR004300">
    <property type="entry name" value="Glyco_hydro_57_N"/>
</dbReference>
<keyword evidence="2 3" id="KW-0119">Carbohydrate metabolism</keyword>
<evidence type="ECO:0000256" key="3">
    <source>
        <dbReference type="RuleBase" id="RU361196"/>
    </source>
</evidence>
<dbReference type="SUPFAM" id="SSF88713">
    <property type="entry name" value="Glycoside hydrolase/deacetylase"/>
    <property type="match status" value="1"/>
</dbReference>
<dbReference type="Pfam" id="PF03065">
    <property type="entry name" value="Glyco_hydro_57"/>
    <property type="match status" value="1"/>
</dbReference>
<comment type="caution">
    <text evidence="5">The sequence shown here is derived from an EMBL/GenBank/DDBJ whole genome shotgun (WGS) entry which is preliminary data.</text>
</comment>
<dbReference type="InterPro" id="IPR011330">
    <property type="entry name" value="Glyco_hydro/deAcase_b/a-brl"/>
</dbReference>
<comment type="similarity">
    <text evidence="1 3">Belongs to the glycosyl hydrolase 57 family.</text>
</comment>
<dbReference type="PANTHER" id="PTHR36306">
    <property type="entry name" value="ALPHA-AMYLASE-RELATED-RELATED"/>
    <property type="match status" value="1"/>
</dbReference>
<accession>A0A1F5QYD9</accession>
<evidence type="ECO:0000256" key="1">
    <source>
        <dbReference type="ARBA" id="ARBA00006821"/>
    </source>
</evidence>
<reference evidence="5 6" key="1">
    <citation type="journal article" date="2016" name="Nat. Commun.">
        <title>Thousands of microbial genomes shed light on interconnected biogeochemical processes in an aquifer system.</title>
        <authorList>
            <person name="Anantharaman K."/>
            <person name="Brown C.T."/>
            <person name="Hug L.A."/>
            <person name="Sharon I."/>
            <person name="Castelle C.J."/>
            <person name="Probst A.J."/>
            <person name="Thomas B.C."/>
            <person name="Singh A."/>
            <person name="Wilkins M.J."/>
            <person name="Karaoz U."/>
            <person name="Brodie E.L."/>
            <person name="Williams K.H."/>
            <person name="Hubbard S.S."/>
            <person name="Banfield J.F."/>
        </authorList>
    </citation>
    <scope>NUCLEOTIDE SEQUENCE [LARGE SCALE GENOMIC DNA]</scope>
</reference>
<dbReference type="InterPro" id="IPR027291">
    <property type="entry name" value="Glyco_hydro_38_N_sf"/>
</dbReference>
<name>A0A1F5QYD9_9BACT</name>
<feature type="domain" description="Glycoside hydrolase family 57 N-terminal" evidence="4">
    <location>
        <begin position="7"/>
        <end position="425"/>
    </location>
</feature>
<dbReference type="InterPro" id="IPR052046">
    <property type="entry name" value="GH57_Enzymes"/>
</dbReference>
<evidence type="ECO:0000259" key="4">
    <source>
        <dbReference type="Pfam" id="PF03065"/>
    </source>
</evidence>
<dbReference type="CDD" id="cd10796">
    <property type="entry name" value="GH57N_APU"/>
    <property type="match status" value="1"/>
</dbReference>
<evidence type="ECO:0000313" key="6">
    <source>
        <dbReference type="Proteomes" id="UP000177230"/>
    </source>
</evidence>
<evidence type="ECO:0000256" key="2">
    <source>
        <dbReference type="ARBA" id="ARBA00023277"/>
    </source>
</evidence>
<dbReference type="GO" id="GO:0005975">
    <property type="term" value="P:carbohydrate metabolic process"/>
    <property type="evidence" value="ECO:0007669"/>
    <property type="project" value="InterPro"/>
</dbReference>
<dbReference type="Proteomes" id="UP000177230">
    <property type="component" value="Unassembled WGS sequence"/>
</dbReference>
<evidence type="ECO:0000313" key="5">
    <source>
        <dbReference type="EMBL" id="OGF07197.1"/>
    </source>
</evidence>